<dbReference type="RefSeq" id="WP_111958339.1">
    <property type="nucleotide sequence ID" value="NZ_CP036313.1"/>
</dbReference>
<evidence type="ECO:0000313" key="7">
    <source>
        <dbReference type="Proteomes" id="UP000293902"/>
    </source>
</evidence>
<evidence type="ECO:0000313" key="4">
    <source>
        <dbReference type="EMBL" id="QBH13546.1"/>
    </source>
</evidence>
<dbReference type="PROSITE" id="PS50088">
    <property type="entry name" value="ANK_REPEAT"/>
    <property type="match status" value="1"/>
</dbReference>
<name>A0A328FCI1_9BACT</name>
<feature type="repeat" description="ANK" evidence="3">
    <location>
        <begin position="91"/>
        <end position="123"/>
    </location>
</feature>
<dbReference type="Proteomes" id="UP000248798">
    <property type="component" value="Unassembled WGS sequence"/>
</dbReference>
<reference evidence="4 7" key="2">
    <citation type="submission" date="2019-02" db="EMBL/GenBank/DDBJ databases">
        <title>Complete genome sequence of Desulfobacter hydrogenophilus AcRS1.</title>
        <authorList>
            <person name="Marietou A."/>
            <person name="Lund M.B."/>
            <person name="Marshall I.P.G."/>
            <person name="Schreiber L."/>
            <person name="Jorgensen B."/>
        </authorList>
    </citation>
    <scope>NUCLEOTIDE SEQUENCE [LARGE SCALE GENOMIC DNA]</scope>
    <source>
        <strain evidence="4 7">AcRS1</strain>
    </source>
</reference>
<dbReference type="Proteomes" id="UP000293902">
    <property type="component" value="Chromosome"/>
</dbReference>
<evidence type="ECO:0000256" key="1">
    <source>
        <dbReference type="ARBA" id="ARBA00022737"/>
    </source>
</evidence>
<dbReference type="Pfam" id="PF13637">
    <property type="entry name" value="Ank_4"/>
    <property type="match status" value="1"/>
</dbReference>
<reference evidence="5 6" key="1">
    <citation type="submission" date="2018-06" db="EMBL/GenBank/DDBJ databases">
        <title>Complete Genome Sequence of Desulfobacter hydrogenophilus (DSM3380).</title>
        <authorList>
            <person name="Marietou A."/>
            <person name="Schreiber L."/>
            <person name="Marshall I."/>
            <person name="Jorgensen B."/>
        </authorList>
    </citation>
    <scope>NUCLEOTIDE SEQUENCE [LARGE SCALE GENOMIC DNA]</scope>
    <source>
        <strain evidence="5 6">DSM 3380</strain>
    </source>
</reference>
<dbReference type="PROSITE" id="PS50297">
    <property type="entry name" value="ANK_REP_REGION"/>
    <property type="match status" value="1"/>
</dbReference>
<protein>
    <submittedName>
        <fullName evidence="4">Ankyrin repeat domain-containing protein</fullName>
    </submittedName>
</protein>
<evidence type="ECO:0000256" key="3">
    <source>
        <dbReference type="PROSITE-ProRule" id="PRU00023"/>
    </source>
</evidence>
<evidence type="ECO:0000313" key="6">
    <source>
        <dbReference type="Proteomes" id="UP000248798"/>
    </source>
</evidence>
<dbReference type="Gene3D" id="1.25.40.20">
    <property type="entry name" value="Ankyrin repeat-containing domain"/>
    <property type="match status" value="1"/>
</dbReference>
<dbReference type="SUPFAM" id="SSF48403">
    <property type="entry name" value="Ankyrin repeat"/>
    <property type="match status" value="1"/>
</dbReference>
<evidence type="ECO:0000313" key="5">
    <source>
        <dbReference type="EMBL" id="RAM01112.1"/>
    </source>
</evidence>
<accession>A0A328FCI1</accession>
<dbReference type="InterPro" id="IPR036770">
    <property type="entry name" value="Ankyrin_rpt-contain_sf"/>
</dbReference>
<proteinExistence type="predicted"/>
<evidence type="ECO:0000256" key="2">
    <source>
        <dbReference type="ARBA" id="ARBA00023043"/>
    </source>
</evidence>
<organism evidence="5 6">
    <name type="scientific">Desulfobacter hydrogenophilus</name>
    <dbReference type="NCBI Taxonomy" id="2291"/>
    <lineage>
        <taxon>Bacteria</taxon>
        <taxon>Pseudomonadati</taxon>
        <taxon>Thermodesulfobacteriota</taxon>
        <taxon>Desulfobacteria</taxon>
        <taxon>Desulfobacterales</taxon>
        <taxon>Desulfobacteraceae</taxon>
        <taxon>Desulfobacter</taxon>
    </lineage>
</organism>
<dbReference type="AlphaFoldDB" id="A0A328FCI1"/>
<keyword evidence="2 3" id="KW-0040">ANK repeat</keyword>
<dbReference type="PANTHER" id="PTHR24171">
    <property type="entry name" value="ANKYRIN REPEAT DOMAIN-CONTAINING PROTEIN 39-RELATED"/>
    <property type="match status" value="1"/>
</dbReference>
<dbReference type="OrthoDB" id="5515126at2"/>
<gene>
    <name evidence="5" type="ORF">DO021_15610</name>
    <name evidence="4" type="ORF">EYB58_11785</name>
</gene>
<keyword evidence="7" id="KW-1185">Reference proteome</keyword>
<dbReference type="InterPro" id="IPR002110">
    <property type="entry name" value="Ankyrin_rpt"/>
</dbReference>
<keyword evidence="1" id="KW-0677">Repeat</keyword>
<dbReference type="EMBL" id="QLNI01000032">
    <property type="protein sequence ID" value="RAM01112.1"/>
    <property type="molecule type" value="Genomic_DNA"/>
</dbReference>
<dbReference type="EMBL" id="CP036313">
    <property type="protein sequence ID" value="QBH13546.1"/>
    <property type="molecule type" value="Genomic_DNA"/>
</dbReference>
<sequence length="139" mass="15180">MQSNQLLQKMVILLAIVVLVNGCTPIKTIVSKTVKSDGSANPTPLQVTGKPVNRVATITLKILSESMKRKDVAKIQDAIQSGADVNVRDKYGFTPLHMASENGHAEIVGVIKHLGENPHRKIDNKLIYKTIPMKSVSKK</sequence>